<protein>
    <submittedName>
        <fullName evidence="3 4">Uncharacterized protein LOC103514791</fullName>
    </submittedName>
</protein>
<dbReference type="GeneID" id="103514791"/>
<dbReference type="PaxDb" id="121845-A0A1S3DAP2"/>
<evidence type="ECO:0000313" key="2">
    <source>
        <dbReference type="Proteomes" id="UP000079169"/>
    </source>
</evidence>
<evidence type="ECO:0000313" key="4">
    <source>
        <dbReference type="RefSeq" id="XP_008477925.1"/>
    </source>
</evidence>
<keyword evidence="1" id="KW-1133">Transmembrane helix</keyword>
<name>A0A1S3DAP2_DIACI</name>
<sequence>MIRTRHSADINKPFTLLEDRHEACTMMYHVIGLLLVLNVINTYASIVNEIDLKLIDLYKKQYGEHSIVKVYHRNKKHYATKEPLVHYEILVVAEAFYGVPMADRMLAVREMAINNVPSIPGTLTVFTCYVPTFEEWRIENNKEQQFEVGEVDRLQANGK</sequence>
<dbReference type="KEGG" id="dci:103514791"/>
<keyword evidence="2" id="KW-1185">Reference proteome</keyword>
<feature type="transmembrane region" description="Helical" evidence="1">
    <location>
        <begin position="26"/>
        <end position="44"/>
    </location>
</feature>
<keyword evidence="1" id="KW-0472">Membrane</keyword>
<dbReference type="AlphaFoldDB" id="A0A1S3DAP2"/>
<accession>A0A1S3DAP2</accession>
<gene>
    <name evidence="3 4" type="primary">LOC103514791</name>
</gene>
<evidence type="ECO:0000313" key="3">
    <source>
        <dbReference type="RefSeq" id="XP_008477919.1"/>
    </source>
</evidence>
<organism evidence="2 4">
    <name type="scientific">Diaphorina citri</name>
    <name type="common">Asian citrus psyllid</name>
    <dbReference type="NCBI Taxonomy" id="121845"/>
    <lineage>
        <taxon>Eukaryota</taxon>
        <taxon>Metazoa</taxon>
        <taxon>Ecdysozoa</taxon>
        <taxon>Arthropoda</taxon>
        <taxon>Hexapoda</taxon>
        <taxon>Insecta</taxon>
        <taxon>Pterygota</taxon>
        <taxon>Neoptera</taxon>
        <taxon>Paraneoptera</taxon>
        <taxon>Hemiptera</taxon>
        <taxon>Sternorrhyncha</taxon>
        <taxon>Psylloidea</taxon>
        <taxon>Psyllidae</taxon>
        <taxon>Diaphorininae</taxon>
        <taxon>Diaphorina</taxon>
    </lineage>
</organism>
<dbReference type="RefSeq" id="XP_008477919.1">
    <property type="nucleotide sequence ID" value="XM_008479697.3"/>
</dbReference>
<reference evidence="3 4" key="1">
    <citation type="submission" date="2025-04" db="UniProtKB">
        <authorList>
            <consortium name="RefSeq"/>
        </authorList>
    </citation>
    <scope>IDENTIFICATION</scope>
</reference>
<keyword evidence="1" id="KW-0812">Transmembrane</keyword>
<evidence type="ECO:0000256" key="1">
    <source>
        <dbReference type="SAM" id="Phobius"/>
    </source>
</evidence>
<dbReference type="Proteomes" id="UP000079169">
    <property type="component" value="Unplaced"/>
</dbReference>
<dbReference type="RefSeq" id="XP_008477925.1">
    <property type="nucleotide sequence ID" value="XM_008479703.3"/>
</dbReference>
<proteinExistence type="predicted"/>